<dbReference type="Pfam" id="PF01636">
    <property type="entry name" value="APH"/>
    <property type="match status" value="1"/>
</dbReference>
<dbReference type="EMBL" id="JAPCWZ010000003">
    <property type="protein sequence ID" value="KAK8872530.1"/>
    <property type="molecule type" value="Genomic_DNA"/>
</dbReference>
<feature type="domain" description="Aminoglycoside phosphotransferase" evidence="1">
    <location>
        <begin position="83"/>
        <end position="396"/>
    </location>
</feature>
<sequence length="548" mass="62452">MVCIQSPEMCGVPGWPIPVHLNGPPPDSTMTTLQQGKLVWAGGPVTGPEVEWPTEAVDMTEKIKTLLHPYLGQLGLSNGICVEFLGEGAWNRVFSITGAKSDTGNQDLLPPEYVLRICLPVYPWYKVEAEVATIQFVRERTTIPAPPVYVYDSSSDNALGYEWILMGKVSGEPFLNVRDSFSLEELKSVAQTVAEWSDQLSRLRFFDEIGSLYLDHSKRAIRPGRPVCQDFMADWRHDYSFRRGPFWNMHEFVRSFIDCDGAELHDPRQRLRGDLDEEYDKILELKQMIKAEQDPNKTQELLLRLQQLEQQYTERLTLPEIKNSAVDFETYRYCSRSCKEATNLARLGELVDRCFPKEILPPGPVVLEHWDMSEGNVMVDPTSKNATGLIDWEQLHTVPFSLISTRYPSIMQRDNGFPDLPEPPTPSVDTLTLGDDDGEDDYVSEKSFDEIFWENQVMREAFDQRLRELGSPWLQVGQDSKDEAGGVGRRTMVYDIGDNDLCSRCMKYHPDMVENAEAQRELHELVRSGGNYCVGRLEKIESFLACDV</sequence>
<evidence type="ECO:0000313" key="2">
    <source>
        <dbReference type="EMBL" id="KAK8872530.1"/>
    </source>
</evidence>
<dbReference type="PANTHER" id="PTHR21310:SF13">
    <property type="entry name" value="AMINOGLYCOSIDE PHOSPHOTRANSFERASE DOMAIN-CONTAINING PROTEIN"/>
    <property type="match status" value="1"/>
</dbReference>
<dbReference type="InterPro" id="IPR051678">
    <property type="entry name" value="AGP_Transferase"/>
</dbReference>
<dbReference type="Proteomes" id="UP001390339">
    <property type="component" value="Unassembled WGS sequence"/>
</dbReference>
<gene>
    <name evidence="2" type="ORF">PGQ11_003044</name>
</gene>
<evidence type="ECO:0000313" key="3">
    <source>
        <dbReference type="Proteomes" id="UP001390339"/>
    </source>
</evidence>
<accession>A0ABR2J5F1</accession>
<keyword evidence="3" id="KW-1185">Reference proteome</keyword>
<dbReference type="Gene3D" id="3.90.1200.10">
    <property type="match status" value="1"/>
</dbReference>
<dbReference type="InterPro" id="IPR002575">
    <property type="entry name" value="Aminoglycoside_PTrfase"/>
</dbReference>
<comment type="caution">
    <text evidence="2">The sequence shown here is derived from an EMBL/GenBank/DDBJ whole genome shotgun (WGS) entry which is preliminary data.</text>
</comment>
<proteinExistence type="predicted"/>
<dbReference type="PANTHER" id="PTHR21310">
    <property type="entry name" value="AMINOGLYCOSIDE PHOSPHOTRANSFERASE-RELATED-RELATED"/>
    <property type="match status" value="1"/>
</dbReference>
<protein>
    <submittedName>
        <fullName evidence="2">Phosphotransferase enzyme family-domain-containing protein</fullName>
    </submittedName>
</protein>
<dbReference type="InterPro" id="IPR011009">
    <property type="entry name" value="Kinase-like_dom_sf"/>
</dbReference>
<reference evidence="2 3" key="1">
    <citation type="journal article" date="2024" name="IMA Fungus">
        <title>Apiospora arundinis, a panoply of carbohydrate-active enzymes and secondary metabolites.</title>
        <authorList>
            <person name="Sorensen T."/>
            <person name="Petersen C."/>
            <person name="Muurmann A.T."/>
            <person name="Christiansen J.V."/>
            <person name="Brundto M.L."/>
            <person name="Overgaard C.K."/>
            <person name="Boysen A.T."/>
            <person name="Wollenberg R.D."/>
            <person name="Larsen T.O."/>
            <person name="Sorensen J.L."/>
            <person name="Nielsen K.L."/>
            <person name="Sondergaard T.E."/>
        </authorList>
    </citation>
    <scope>NUCLEOTIDE SEQUENCE [LARGE SCALE GENOMIC DNA]</scope>
    <source>
        <strain evidence="2 3">AAU 773</strain>
    </source>
</reference>
<dbReference type="SUPFAM" id="SSF56112">
    <property type="entry name" value="Protein kinase-like (PK-like)"/>
    <property type="match status" value="1"/>
</dbReference>
<organism evidence="2 3">
    <name type="scientific">Apiospora arundinis</name>
    <dbReference type="NCBI Taxonomy" id="335852"/>
    <lineage>
        <taxon>Eukaryota</taxon>
        <taxon>Fungi</taxon>
        <taxon>Dikarya</taxon>
        <taxon>Ascomycota</taxon>
        <taxon>Pezizomycotina</taxon>
        <taxon>Sordariomycetes</taxon>
        <taxon>Xylariomycetidae</taxon>
        <taxon>Amphisphaeriales</taxon>
        <taxon>Apiosporaceae</taxon>
        <taxon>Apiospora</taxon>
    </lineage>
</organism>
<name>A0ABR2J5F1_9PEZI</name>
<evidence type="ECO:0000259" key="1">
    <source>
        <dbReference type="Pfam" id="PF01636"/>
    </source>
</evidence>